<organism evidence="2 3">
    <name type="scientific">Povalibacter uvarum</name>
    <dbReference type="NCBI Taxonomy" id="732238"/>
    <lineage>
        <taxon>Bacteria</taxon>
        <taxon>Pseudomonadati</taxon>
        <taxon>Pseudomonadota</taxon>
        <taxon>Gammaproteobacteria</taxon>
        <taxon>Steroidobacterales</taxon>
        <taxon>Steroidobacteraceae</taxon>
        <taxon>Povalibacter</taxon>
    </lineage>
</organism>
<evidence type="ECO:0000313" key="2">
    <source>
        <dbReference type="EMBL" id="MBB6095634.1"/>
    </source>
</evidence>
<dbReference type="Gene3D" id="3.30.70.3580">
    <property type="entry name" value="Antirestriction protein"/>
    <property type="match status" value="1"/>
</dbReference>
<accession>A0A841HSK2</accession>
<comment type="similarity">
    <text evidence="1">Belongs to the antirestriction protein family.</text>
</comment>
<proteinExistence type="inferred from homology"/>
<name>A0A841HSK2_9GAMM</name>
<keyword evidence="3" id="KW-1185">Reference proteome</keyword>
<dbReference type="AlphaFoldDB" id="A0A841HSK2"/>
<dbReference type="RefSeq" id="WP_184335038.1">
    <property type="nucleotide sequence ID" value="NZ_JACHHZ010000006.1"/>
</dbReference>
<dbReference type="EMBL" id="JACHHZ010000006">
    <property type="protein sequence ID" value="MBB6095634.1"/>
    <property type="molecule type" value="Genomic_DNA"/>
</dbReference>
<comment type="caution">
    <text evidence="2">The sequence shown here is derived from an EMBL/GenBank/DDBJ whole genome shotgun (WGS) entry which is preliminary data.</text>
</comment>
<protein>
    <recommendedName>
        <fullName evidence="4">Antirestriction protein</fullName>
    </recommendedName>
</protein>
<evidence type="ECO:0000313" key="3">
    <source>
        <dbReference type="Proteomes" id="UP000588068"/>
    </source>
</evidence>
<sequence>MNTERIEARIVPEDARLSILPRHFGQKMQIVEDRIYDFMRMFSSTYQGGWWQFYELSNGGFYMSPPEAVYDVSIPGNGFSGQMSADAAGITVCLFTFSHLSFEYPDAMWVEHFYWLGSFAGDHAEASLIFEAID</sequence>
<dbReference type="InterPro" id="IPR004914">
    <property type="entry name" value="Antirestrict"/>
</dbReference>
<gene>
    <name evidence="2" type="ORF">HNQ60_004525</name>
</gene>
<reference evidence="2 3" key="1">
    <citation type="submission" date="2020-08" db="EMBL/GenBank/DDBJ databases">
        <title>Genomic Encyclopedia of Type Strains, Phase IV (KMG-IV): sequencing the most valuable type-strain genomes for metagenomic binning, comparative biology and taxonomic classification.</title>
        <authorList>
            <person name="Goeker M."/>
        </authorList>
    </citation>
    <scope>NUCLEOTIDE SEQUENCE [LARGE SCALE GENOMIC DNA]</scope>
    <source>
        <strain evidence="2 3">DSM 26723</strain>
    </source>
</reference>
<dbReference type="Proteomes" id="UP000588068">
    <property type="component" value="Unassembled WGS sequence"/>
</dbReference>
<dbReference type="Pfam" id="PF03230">
    <property type="entry name" value="Antirestrict"/>
    <property type="match status" value="1"/>
</dbReference>
<evidence type="ECO:0000256" key="1">
    <source>
        <dbReference type="ARBA" id="ARBA00008618"/>
    </source>
</evidence>
<dbReference type="InterPro" id="IPR042297">
    <property type="entry name" value="Antirestriction_sf"/>
</dbReference>
<evidence type="ECO:0008006" key="4">
    <source>
        <dbReference type="Google" id="ProtNLM"/>
    </source>
</evidence>